<dbReference type="PANTHER" id="PTHR47027">
    <property type="entry name" value="REVERSE TRANSCRIPTASE DOMAIN-CONTAINING PROTEIN"/>
    <property type="match status" value="1"/>
</dbReference>
<proteinExistence type="predicted"/>
<protein>
    <submittedName>
        <fullName evidence="3">Uncharacterized protein LOC118477364</fullName>
    </submittedName>
</protein>
<reference evidence="3" key="1">
    <citation type="submission" date="2025-08" db="UniProtKB">
        <authorList>
            <consortium name="RefSeq"/>
        </authorList>
    </citation>
    <scope>IDENTIFICATION</scope>
</reference>
<gene>
    <name evidence="3" type="primary">LOC118477364</name>
</gene>
<dbReference type="SUPFAM" id="SSF56672">
    <property type="entry name" value="DNA/RNA polymerases"/>
    <property type="match status" value="1"/>
</dbReference>
<dbReference type="PANTHER" id="PTHR47027:SF20">
    <property type="entry name" value="REVERSE TRANSCRIPTASE-LIKE PROTEIN WITH RNA-DIRECTED DNA POLYMERASE DOMAIN"/>
    <property type="match status" value="1"/>
</dbReference>
<organism evidence="2 3">
    <name type="scientific">Aplysia californica</name>
    <name type="common">California sea hare</name>
    <dbReference type="NCBI Taxonomy" id="6500"/>
    <lineage>
        <taxon>Eukaryota</taxon>
        <taxon>Metazoa</taxon>
        <taxon>Spiralia</taxon>
        <taxon>Lophotrochozoa</taxon>
        <taxon>Mollusca</taxon>
        <taxon>Gastropoda</taxon>
        <taxon>Heterobranchia</taxon>
        <taxon>Euthyneura</taxon>
        <taxon>Tectipleura</taxon>
        <taxon>Aplysiida</taxon>
        <taxon>Aplysioidea</taxon>
        <taxon>Aplysiidae</taxon>
        <taxon>Aplysia</taxon>
    </lineage>
</organism>
<sequence length="113" mass="12710">MEDWFRTMVGVRQGCLLSPTLFNIILERIMTDSLEDHNGTISIGGRTITNLRFVDDIDGLAGEEQKLTTLVERQDTTSEAYGMEINAEKTKLMTNDTNGINTDVTTANRRKLK</sequence>
<name>A0ABM1VQ66_APLCA</name>
<dbReference type="InterPro" id="IPR000477">
    <property type="entry name" value="RT_dom"/>
</dbReference>
<accession>A0ABM1VQ66</accession>
<dbReference type="Proteomes" id="UP000694888">
    <property type="component" value="Unplaced"/>
</dbReference>
<evidence type="ECO:0000259" key="1">
    <source>
        <dbReference type="PROSITE" id="PS50878"/>
    </source>
</evidence>
<dbReference type="GeneID" id="118477364"/>
<evidence type="ECO:0000313" key="3">
    <source>
        <dbReference type="RefSeq" id="XP_035824558.1"/>
    </source>
</evidence>
<dbReference type="InterPro" id="IPR043502">
    <property type="entry name" value="DNA/RNA_pol_sf"/>
</dbReference>
<evidence type="ECO:0000313" key="2">
    <source>
        <dbReference type="Proteomes" id="UP000694888"/>
    </source>
</evidence>
<feature type="domain" description="Reverse transcriptase" evidence="1">
    <location>
        <begin position="1"/>
        <end position="113"/>
    </location>
</feature>
<dbReference type="PROSITE" id="PS50878">
    <property type="entry name" value="RT_POL"/>
    <property type="match status" value="1"/>
</dbReference>
<dbReference type="RefSeq" id="XP_035824558.1">
    <property type="nucleotide sequence ID" value="XM_035968665.1"/>
</dbReference>
<keyword evidence="2" id="KW-1185">Reference proteome</keyword>
<dbReference type="Pfam" id="PF00078">
    <property type="entry name" value="RVT_1"/>
    <property type="match status" value="1"/>
</dbReference>